<dbReference type="Gene3D" id="1.10.1420.10">
    <property type="match status" value="2"/>
</dbReference>
<dbReference type="GO" id="GO:0006298">
    <property type="term" value="P:mismatch repair"/>
    <property type="evidence" value="ECO:0007669"/>
    <property type="project" value="InterPro"/>
</dbReference>
<dbReference type="GO" id="GO:0032301">
    <property type="term" value="C:MutSalpha complex"/>
    <property type="evidence" value="ECO:0007669"/>
    <property type="project" value="TreeGrafter"/>
</dbReference>
<dbReference type="Pfam" id="PF05192">
    <property type="entry name" value="MutS_III"/>
    <property type="match status" value="1"/>
</dbReference>
<dbReference type="InterPro" id="IPR007696">
    <property type="entry name" value="DNA_mismatch_repair_MutS_core"/>
</dbReference>
<dbReference type="GO" id="GO:0006312">
    <property type="term" value="P:mitotic recombination"/>
    <property type="evidence" value="ECO:0007669"/>
    <property type="project" value="TreeGrafter"/>
</dbReference>
<feature type="domain" description="DNA mismatch repair protein MutS core" evidence="2">
    <location>
        <begin position="113"/>
        <end position="381"/>
    </location>
</feature>
<protein>
    <submittedName>
        <fullName evidence="5">MUTSd domain-containing protein</fullName>
    </submittedName>
</protein>
<evidence type="ECO:0000313" key="4">
    <source>
        <dbReference type="Proteomes" id="UP000050794"/>
    </source>
</evidence>
<dbReference type="PANTHER" id="PTHR11361:SF35">
    <property type="entry name" value="DNA MISMATCH REPAIR PROTEIN MSH2"/>
    <property type="match status" value="1"/>
</dbReference>
<dbReference type="GO" id="GO:0140664">
    <property type="term" value="F:ATP-dependent DNA damage sensor activity"/>
    <property type="evidence" value="ECO:0007669"/>
    <property type="project" value="InterPro"/>
</dbReference>
<dbReference type="PANTHER" id="PTHR11361">
    <property type="entry name" value="DNA MISMATCH REPAIR PROTEIN MUTS FAMILY MEMBER"/>
    <property type="match status" value="1"/>
</dbReference>
<dbReference type="SUPFAM" id="SSF48334">
    <property type="entry name" value="DNA repair protein MutS, domain III"/>
    <property type="match status" value="1"/>
</dbReference>
<dbReference type="AlphaFoldDB" id="A0A183U034"/>
<dbReference type="EMBL" id="UYWY01001585">
    <property type="protein sequence ID" value="VDM26948.1"/>
    <property type="molecule type" value="Genomic_DNA"/>
</dbReference>
<reference evidence="3 4" key="2">
    <citation type="submission" date="2018-11" db="EMBL/GenBank/DDBJ databases">
        <authorList>
            <consortium name="Pathogen Informatics"/>
        </authorList>
    </citation>
    <scope>NUCLEOTIDE SEQUENCE [LARGE SCALE GENOMIC DNA]</scope>
</reference>
<proteinExistence type="predicted"/>
<accession>A0A183U034</accession>
<organism evidence="4 5">
    <name type="scientific">Toxocara canis</name>
    <name type="common">Canine roundworm</name>
    <dbReference type="NCBI Taxonomy" id="6265"/>
    <lineage>
        <taxon>Eukaryota</taxon>
        <taxon>Metazoa</taxon>
        <taxon>Ecdysozoa</taxon>
        <taxon>Nematoda</taxon>
        <taxon>Chromadorea</taxon>
        <taxon>Rhabditida</taxon>
        <taxon>Spirurina</taxon>
        <taxon>Ascaridomorpha</taxon>
        <taxon>Ascaridoidea</taxon>
        <taxon>Toxocaridae</taxon>
        <taxon>Toxocara</taxon>
    </lineage>
</organism>
<dbReference type="GO" id="GO:0030983">
    <property type="term" value="F:mismatched DNA binding"/>
    <property type="evidence" value="ECO:0007669"/>
    <property type="project" value="InterPro"/>
</dbReference>
<dbReference type="Proteomes" id="UP000050794">
    <property type="component" value="Unassembled WGS sequence"/>
</dbReference>
<evidence type="ECO:0000259" key="2">
    <source>
        <dbReference type="SMART" id="SM00533"/>
    </source>
</evidence>
<dbReference type="SMART" id="SM00533">
    <property type="entry name" value="MUTSd"/>
    <property type="match status" value="1"/>
</dbReference>
<keyword evidence="1" id="KW-0175">Coiled coil</keyword>
<name>A0A183U034_TOXCA</name>
<dbReference type="InterPro" id="IPR036187">
    <property type="entry name" value="DNA_mismatch_repair_MutS_sf"/>
</dbReference>
<evidence type="ECO:0000256" key="1">
    <source>
        <dbReference type="SAM" id="Coils"/>
    </source>
</evidence>
<evidence type="ECO:0000313" key="5">
    <source>
        <dbReference type="WBParaSite" id="TCNE_0000185401-mRNA-1"/>
    </source>
</evidence>
<dbReference type="InterPro" id="IPR045076">
    <property type="entry name" value="MutS"/>
</dbReference>
<keyword evidence="4" id="KW-1185">Reference proteome</keyword>
<dbReference type="GO" id="GO:0005524">
    <property type="term" value="F:ATP binding"/>
    <property type="evidence" value="ECO:0007669"/>
    <property type="project" value="InterPro"/>
</dbReference>
<gene>
    <name evidence="3" type="ORF">TCNE_LOCUS1854</name>
</gene>
<sequence length="381" mass="43774">MVPRECIILPSASKSFEDASREEKRMNNLETALKRADITFSEFKNLNAINTEIVDGLLSAKCKGMHISEQQLKCLAALAQHLRITDDVTLYEGRFQLVDYKSAGFMYLDMAAVRALELFSLSYDEGDWMRRPLFDLRRINERLDVVEALCEMSSCRDKLFEDLLRRVPDVASLSRKLLQKKASLQHCYRLYQLVCLLKRFEEVFSEIHASSDSFAPSVNELCLEPVRLAVLQFDKFAALIESTVDVEYFEETGTYRIRPIIDDKLLETSERMKDIEKQCQKELAKVSENAAEYVKLDSNSQYGFFFRVTLKAEKSIRQAGLKILETTKGSGVRFTSKALETLNVEYKELEGRYDAAQSELVKMVVETCGQLFLSCTHRYLP</sequence>
<dbReference type="WBParaSite" id="TCNE_0000185401-mRNA-1">
    <property type="protein sequence ID" value="TCNE_0000185401-mRNA-1"/>
    <property type="gene ID" value="TCNE_0000185401"/>
</dbReference>
<evidence type="ECO:0000313" key="3">
    <source>
        <dbReference type="EMBL" id="VDM26948.1"/>
    </source>
</evidence>
<reference evidence="5" key="1">
    <citation type="submission" date="2016-06" db="UniProtKB">
        <authorList>
            <consortium name="WormBaseParasite"/>
        </authorList>
    </citation>
    <scope>IDENTIFICATION</scope>
</reference>
<feature type="coiled-coil region" evidence="1">
    <location>
        <begin position="332"/>
        <end position="366"/>
    </location>
</feature>